<evidence type="ECO:0000256" key="10">
    <source>
        <dbReference type="ARBA" id="ARBA00022853"/>
    </source>
</evidence>
<dbReference type="GO" id="GO:0005694">
    <property type="term" value="C:chromosome"/>
    <property type="evidence" value="ECO:0007669"/>
    <property type="project" value="UniProtKB-SubCell"/>
</dbReference>
<keyword evidence="6" id="KW-0158">Chromosome</keyword>
<feature type="region of interest" description="Disordered" evidence="15">
    <location>
        <begin position="619"/>
        <end position="656"/>
    </location>
</feature>
<dbReference type="InterPro" id="IPR041938">
    <property type="entry name" value="Hist-Lys_N-MTase_N"/>
</dbReference>
<dbReference type="SUPFAM" id="SSF82199">
    <property type="entry name" value="SET domain"/>
    <property type="match status" value="1"/>
</dbReference>
<evidence type="ECO:0000256" key="12">
    <source>
        <dbReference type="ARBA" id="ARBA00024057"/>
    </source>
</evidence>
<evidence type="ECO:0000313" key="17">
    <source>
        <dbReference type="EMBL" id="KAF2003140.1"/>
    </source>
</evidence>
<dbReference type="EC" id="2.1.1.372" evidence="12"/>
<name>A0A6A5WMC1_9PLEO</name>
<comment type="subcellular location">
    <subcellularLocation>
        <location evidence="3">Chromosome</location>
    </subcellularLocation>
    <subcellularLocation>
        <location evidence="2">Nucleus</location>
    </subcellularLocation>
</comment>
<feature type="compositionally biased region" description="Polar residues" evidence="15">
    <location>
        <begin position="629"/>
        <end position="640"/>
    </location>
</feature>
<evidence type="ECO:0000313" key="18">
    <source>
        <dbReference type="Proteomes" id="UP000799779"/>
    </source>
</evidence>
<evidence type="ECO:0000256" key="11">
    <source>
        <dbReference type="ARBA" id="ARBA00023242"/>
    </source>
</evidence>
<dbReference type="SMART" id="SM00317">
    <property type="entry name" value="SET"/>
    <property type="match status" value="1"/>
</dbReference>
<comment type="catalytic activity">
    <reaction evidence="14">
        <text>L-lysyl(20)-[histone H4] + 3 S-adenosyl-L-methionine = N(6),N(6),N(6)-trimethyl-L-lysyl(20)-[histone H4] + 3 S-adenosyl-L-homocysteine + 3 H(+)</text>
        <dbReference type="Rhea" id="RHEA:64456"/>
        <dbReference type="Rhea" id="RHEA-COMP:15554"/>
        <dbReference type="Rhea" id="RHEA-COMP:15998"/>
        <dbReference type="ChEBI" id="CHEBI:15378"/>
        <dbReference type="ChEBI" id="CHEBI:29969"/>
        <dbReference type="ChEBI" id="CHEBI:57856"/>
        <dbReference type="ChEBI" id="CHEBI:59789"/>
        <dbReference type="ChEBI" id="CHEBI:61961"/>
        <dbReference type="EC" id="2.1.1.372"/>
    </reaction>
</comment>
<feature type="compositionally biased region" description="Polar residues" evidence="15">
    <location>
        <begin position="402"/>
        <end position="425"/>
    </location>
</feature>
<dbReference type="InterPro" id="IPR001214">
    <property type="entry name" value="SET_dom"/>
</dbReference>
<evidence type="ECO:0000256" key="15">
    <source>
        <dbReference type="SAM" id="MobiDB-lite"/>
    </source>
</evidence>
<evidence type="ECO:0000256" key="8">
    <source>
        <dbReference type="ARBA" id="ARBA00022679"/>
    </source>
</evidence>
<dbReference type="Gene3D" id="2.170.270.10">
    <property type="entry name" value="SET domain"/>
    <property type="match status" value="1"/>
</dbReference>
<feature type="domain" description="SET" evidence="16">
    <location>
        <begin position="114"/>
        <end position="228"/>
    </location>
</feature>
<keyword evidence="18" id="KW-1185">Reference proteome</keyword>
<protein>
    <recommendedName>
        <fullName evidence="5">Histone-lysine N-methyltransferase SET9</fullName>
        <ecNumber evidence="12">2.1.1.372</ecNumber>
    </recommendedName>
    <alternativeName>
        <fullName evidence="4">Histone-lysine N-methyltransferase set9</fullName>
    </alternativeName>
    <alternativeName>
        <fullName evidence="13">SET domain protein 9</fullName>
    </alternativeName>
</protein>
<keyword evidence="9" id="KW-0949">S-adenosyl-L-methionine</keyword>
<evidence type="ECO:0000256" key="9">
    <source>
        <dbReference type="ARBA" id="ARBA00022691"/>
    </source>
</evidence>
<dbReference type="InterPro" id="IPR025783">
    <property type="entry name" value="Set9_fungi"/>
</dbReference>
<dbReference type="EMBL" id="ML977574">
    <property type="protein sequence ID" value="KAF2003140.1"/>
    <property type="molecule type" value="Genomic_DNA"/>
</dbReference>
<evidence type="ECO:0000256" key="2">
    <source>
        <dbReference type="ARBA" id="ARBA00004123"/>
    </source>
</evidence>
<feature type="region of interest" description="Disordered" evidence="15">
    <location>
        <begin position="258"/>
        <end position="429"/>
    </location>
</feature>
<feature type="compositionally biased region" description="Basic residues" evidence="15">
    <location>
        <begin position="647"/>
        <end position="656"/>
    </location>
</feature>
<proteinExistence type="predicted"/>
<dbReference type="OrthoDB" id="6627536at2759"/>
<dbReference type="CDD" id="cd10524">
    <property type="entry name" value="SET_Suv4-20-like"/>
    <property type="match status" value="1"/>
</dbReference>
<dbReference type="PROSITE" id="PS51567">
    <property type="entry name" value="SAM_MT43_SUVAR420_1"/>
    <property type="match status" value="1"/>
</dbReference>
<keyword evidence="8" id="KW-0808">Transferase</keyword>
<feature type="compositionally biased region" description="Basic and acidic residues" evidence="15">
    <location>
        <begin position="300"/>
        <end position="311"/>
    </location>
</feature>
<evidence type="ECO:0000259" key="16">
    <source>
        <dbReference type="PROSITE" id="PS50280"/>
    </source>
</evidence>
<dbReference type="GO" id="GO:0032259">
    <property type="term" value="P:methylation"/>
    <property type="evidence" value="ECO:0007669"/>
    <property type="project" value="UniProtKB-KW"/>
</dbReference>
<reference evidence="17" key="1">
    <citation type="journal article" date="2020" name="Stud. Mycol.">
        <title>101 Dothideomycetes genomes: a test case for predicting lifestyles and emergence of pathogens.</title>
        <authorList>
            <person name="Haridas S."/>
            <person name="Albert R."/>
            <person name="Binder M."/>
            <person name="Bloem J."/>
            <person name="Labutti K."/>
            <person name="Salamov A."/>
            <person name="Andreopoulos B."/>
            <person name="Baker S."/>
            <person name="Barry K."/>
            <person name="Bills G."/>
            <person name="Bluhm B."/>
            <person name="Cannon C."/>
            <person name="Castanera R."/>
            <person name="Culley D."/>
            <person name="Daum C."/>
            <person name="Ezra D."/>
            <person name="Gonzalez J."/>
            <person name="Henrissat B."/>
            <person name="Kuo A."/>
            <person name="Liang C."/>
            <person name="Lipzen A."/>
            <person name="Lutzoni F."/>
            <person name="Magnuson J."/>
            <person name="Mondo S."/>
            <person name="Nolan M."/>
            <person name="Ohm R."/>
            <person name="Pangilinan J."/>
            <person name="Park H.-J."/>
            <person name="Ramirez L."/>
            <person name="Alfaro M."/>
            <person name="Sun H."/>
            <person name="Tritt A."/>
            <person name="Yoshinaga Y."/>
            <person name="Zwiers L.-H."/>
            <person name="Turgeon B."/>
            <person name="Goodwin S."/>
            <person name="Spatafora J."/>
            <person name="Crous P."/>
            <person name="Grigoriev I."/>
        </authorList>
    </citation>
    <scope>NUCLEOTIDE SEQUENCE</scope>
    <source>
        <strain evidence="17">CBS 123094</strain>
    </source>
</reference>
<dbReference type="GO" id="GO:0140943">
    <property type="term" value="F:histone H4K20 trimethyltransferase activity"/>
    <property type="evidence" value="ECO:0007669"/>
    <property type="project" value="UniProtKB-EC"/>
</dbReference>
<keyword evidence="7" id="KW-0489">Methyltransferase</keyword>
<organism evidence="17 18">
    <name type="scientific">Amniculicola lignicola CBS 123094</name>
    <dbReference type="NCBI Taxonomy" id="1392246"/>
    <lineage>
        <taxon>Eukaryota</taxon>
        <taxon>Fungi</taxon>
        <taxon>Dikarya</taxon>
        <taxon>Ascomycota</taxon>
        <taxon>Pezizomycotina</taxon>
        <taxon>Dothideomycetes</taxon>
        <taxon>Pleosporomycetidae</taxon>
        <taxon>Pleosporales</taxon>
        <taxon>Amniculicolaceae</taxon>
        <taxon>Amniculicola</taxon>
    </lineage>
</organism>
<dbReference type="PANTHER" id="PTHR12977:SF4">
    <property type="entry name" value="HISTONE-LYSINE N-METHYLTRANSFERASE KMT5B"/>
    <property type="match status" value="1"/>
</dbReference>
<dbReference type="InterPro" id="IPR039977">
    <property type="entry name" value="Suv4-20/Set9"/>
</dbReference>
<evidence type="ECO:0000256" key="1">
    <source>
        <dbReference type="ARBA" id="ARBA00001984"/>
    </source>
</evidence>
<evidence type="ECO:0000256" key="4">
    <source>
        <dbReference type="ARBA" id="ARBA00014232"/>
    </source>
</evidence>
<dbReference type="PANTHER" id="PTHR12977">
    <property type="entry name" value="SUPPRESSOR OF VARIEGATION 4-20-RELATED"/>
    <property type="match status" value="1"/>
</dbReference>
<comment type="function">
    <text evidence="1">Histone methyltransferase that trimethylates 'Lys-20' of histone H4 to form H4K20me3.</text>
</comment>
<accession>A0A6A5WMC1</accession>
<dbReference type="AlphaFoldDB" id="A0A6A5WMC1"/>
<evidence type="ECO:0000256" key="14">
    <source>
        <dbReference type="ARBA" id="ARBA00048081"/>
    </source>
</evidence>
<sequence length="656" mass="74302">MPKAADKKSGLTLEKLASYDDVITDALVDKIYFWATIRKNRGTRFSASRGLNQEDIADILRKKVVREKDPAKAVQALLCLPGLKKYLGTLRDDKEKEHFTRHLRKYVNLYMSDCPFEVTTTNRYTISDHEASVTARRAIKKGEVIKYLSGIQVAMTEEQEKTLELARKDFSLVISSRKKTRSLFLGPARFANHDCVPNARLSTTGSDGMQVVATRDIDCGDEVTVSYGEDYFGDDNEECLCSTCERDLKNGWAMYRPAESDSEDEDEEMTPVPEDAHKDRVSQDGSQPGSPYSFRRKRKYEAAEESRDKAPASKKIKREPSDDTPVPSPLASPSKGQSSPKPSRQIALKKTYSCSSLRQEVPISSIEDPTTNLPASPRAIRDLRTQQREGRLIIPLDETDSSRNSTPRSSLANGSPKSSQSTDATSVDEDTPMTFAEATKQLNDHALGVKTRVEILSAEERVGSMFDDDTSSELSELSASHELDDVRQEVVKRKIPVEPRTTRSRSFKTGTPVVIEEGYVENPRKPGDYMMNDALLSAKFSQWVECHTCDQAFVQQDAYHIRKECPRCERHSKIYGYVWPKTDREGKHDREERILDHRTVHRFVDVDEEKTVKKGLKGLKDDLRKRYSTPRSVTRDSSMSAEVESGRKRRRVRKTM</sequence>
<keyword evidence="10" id="KW-0156">Chromatin regulator</keyword>
<keyword evidence="11" id="KW-0539">Nucleus</keyword>
<dbReference type="InterPro" id="IPR046341">
    <property type="entry name" value="SET_dom_sf"/>
</dbReference>
<feature type="compositionally biased region" description="Basic and acidic residues" evidence="15">
    <location>
        <begin position="379"/>
        <end position="391"/>
    </location>
</feature>
<gene>
    <name evidence="17" type="ORF">P154DRAFT_520487</name>
</gene>
<dbReference type="Pfam" id="PF00856">
    <property type="entry name" value="SET"/>
    <property type="match status" value="1"/>
</dbReference>
<evidence type="ECO:0000256" key="6">
    <source>
        <dbReference type="ARBA" id="ARBA00022454"/>
    </source>
</evidence>
<evidence type="ECO:0000256" key="13">
    <source>
        <dbReference type="ARBA" id="ARBA00030653"/>
    </source>
</evidence>
<dbReference type="GO" id="GO:0005634">
    <property type="term" value="C:nucleus"/>
    <property type="evidence" value="ECO:0007669"/>
    <property type="project" value="UniProtKB-SubCell"/>
</dbReference>
<feature type="compositionally biased region" description="Acidic residues" evidence="15">
    <location>
        <begin position="260"/>
        <end position="269"/>
    </location>
</feature>
<feature type="compositionally biased region" description="Low complexity" evidence="15">
    <location>
        <begin position="332"/>
        <end position="343"/>
    </location>
</feature>
<dbReference type="PROSITE" id="PS50280">
    <property type="entry name" value="SET"/>
    <property type="match status" value="1"/>
</dbReference>
<dbReference type="Gene3D" id="1.10.10.1700">
    <property type="entry name" value="Histone-lysine N-methyltransferase"/>
    <property type="match status" value="1"/>
</dbReference>
<dbReference type="Proteomes" id="UP000799779">
    <property type="component" value="Unassembled WGS sequence"/>
</dbReference>
<evidence type="ECO:0000256" key="5">
    <source>
        <dbReference type="ARBA" id="ARBA00015413"/>
    </source>
</evidence>
<evidence type="ECO:0000256" key="7">
    <source>
        <dbReference type="ARBA" id="ARBA00022603"/>
    </source>
</evidence>
<evidence type="ECO:0000256" key="3">
    <source>
        <dbReference type="ARBA" id="ARBA00004286"/>
    </source>
</evidence>